<evidence type="ECO:0000313" key="5">
    <source>
        <dbReference type="EMBL" id="RKN26105.1"/>
    </source>
</evidence>
<dbReference type="AlphaFoldDB" id="A0A3A9WGQ6"/>
<dbReference type="PROSITE" id="PS50043">
    <property type="entry name" value="HTH_LUXR_2"/>
    <property type="match status" value="1"/>
</dbReference>
<dbReference type="GO" id="GO:0006355">
    <property type="term" value="P:regulation of DNA-templated transcription"/>
    <property type="evidence" value="ECO:0007669"/>
    <property type="project" value="InterPro"/>
</dbReference>
<gene>
    <name evidence="5" type="ORF">D7318_07505</name>
    <name evidence="4" type="ORF">D7319_02975</name>
</gene>
<evidence type="ECO:0000313" key="6">
    <source>
        <dbReference type="Proteomes" id="UP000268652"/>
    </source>
</evidence>
<dbReference type="GO" id="GO:0005737">
    <property type="term" value="C:cytoplasm"/>
    <property type="evidence" value="ECO:0007669"/>
    <property type="project" value="TreeGrafter"/>
</dbReference>
<evidence type="ECO:0000256" key="2">
    <source>
        <dbReference type="ARBA" id="ARBA00022840"/>
    </source>
</evidence>
<dbReference type="EMBL" id="RBDY01000003">
    <property type="protein sequence ID" value="RKN26105.1"/>
    <property type="molecule type" value="Genomic_DNA"/>
</dbReference>
<dbReference type="InterPro" id="IPR000792">
    <property type="entry name" value="Tscrpt_reg_LuxR_C"/>
</dbReference>
<dbReference type="InterPro" id="IPR041664">
    <property type="entry name" value="AAA_16"/>
</dbReference>
<dbReference type="PROSITE" id="PS00622">
    <property type="entry name" value="HTH_LUXR_1"/>
    <property type="match status" value="1"/>
</dbReference>
<dbReference type="PANTHER" id="PTHR16305">
    <property type="entry name" value="TESTICULAR SOLUBLE ADENYLYL CYCLASE"/>
    <property type="match status" value="1"/>
</dbReference>
<sequence>MTERDHELNAIDGAVKACRDGEGQLLVIEGAPGLGKSSLLATLLDRATENEFFVLHAQSNEYESGFPYGAVHQLFDNWLNSATPEVRRRVLRGPAAFAAPLFDFGGNGSSASEDQRHHSLLYGLYWMCVHIAEYRPVALLLDDSGWIDTPSLRFLHYLAARLADRRILLAMTTDPAESGHQAEITRAIVSRPSAQLLRLDPLSEEGVWEHVTRALGEERGGTLATACHRATGGIPFFLNELLGELAQVGHKEDIAPARVFDLAPSKVVHHVLRRLAPLPPSAVRLIEAMAVLGTEADLMYAIDVSGLDQPTAAEALGVLADIGLLHPQTPPRFIHPIVRTAVYRNLAVSVRRAAHARAAEVLVAAAAPAQEIADHLVRAPTAGSEEAVAVLREAAAKSAADGDDAAAVAYLSRALQEPPGHEELRQLLIDLGRAELRVHRSEAQEHLSRALRLSTDPDERARIGLDLFMALVLECRHERATALLEELREESGPTGEGECTMLDIALLSTAHRAAELRPAASRRLRRLEAGLAANPGLRPMLTAERAVEALRRGEPAAVVVALAEDVVRTIPGDGIALPEHDLGAHSWCLTALALAYCDRLADAERLLTLIVEAAQQRGMALAIDAAYSLRAWVRCRRGRLDEARNDAQKVLDRTRRVAGSAIAYAVAAMTEVLTARHEFAAAEAVLQRYDRGALLRWPILHTSIMFARGRLRIASGQLDAGIEEILSACRVMEEWHLDNPTLLPAAEAAIAKVRAGRAEEAAFESEQWVPTARAFGAPRVVAAVLRASAAAAPEGEGIDRLEEAVDILARSDARLEHAVALIELGTALRRQGLLTQARQRLTTGMKAAQGCGAWGPMKVAKAELSAMGVRVRVTDATGACSLTDQERRVAVLASEGKRNRDIAHTLFVTIKTVEWHLNRVYRKLGISSREELAKVLAKESAESG</sequence>
<dbReference type="OrthoDB" id="3178131at2"/>
<dbReference type="InterPro" id="IPR027417">
    <property type="entry name" value="P-loop_NTPase"/>
</dbReference>
<dbReference type="Proteomes" id="UP000268652">
    <property type="component" value="Unassembled WGS sequence"/>
</dbReference>
<keyword evidence="6" id="KW-1185">Reference proteome</keyword>
<evidence type="ECO:0000256" key="1">
    <source>
        <dbReference type="ARBA" id="ARBA00022741"/>
    </source>
</evidence>
<dbReference type="SUPFAM" id="SSF46894">
    <property type="entry name" value="C-terminal effector domain of the bipartite response regulators"/>
    <property type="match status" value="1"/>
</dbReference>
<keyword evidence="1" id="KW-0547">Nucleotide-binding</keyword>
<dbReference type="EMBL" id="RBDX01000002">
    <property type="protein sequence ID" value="RKN12218.1"/>
    <property type="molecule type" value="Genomic_DNA"/>
</dbReference>
<dbReference type="GO" id="GO:0005524">
    <property type="term" value="F:ATP binding"/>
    <property type="evidence" value="ECO:0007669"/>
    <property type="project" value="UniProtKB-KW"/>
</dbReference>
<comment type="caution">
    <text evidence="4">The sequence shown here is derived from an EMBL/GenBank/DDBJ whole genome shotgun (WGS) entry which is preliminary data.</text>
</comment>
<proteinExistence type="predicted"/>
<evidence type="ECO:0000313" key="4">
    <source>
        <dbReference type="EMBL" id="RKN12218.1"/>
    </source>
</evidence>
<reference evidence="6 7" key="1">
    <citation type="submission" date="2018-09" db="EMBL/GenBank/DDBJ databases">
        <title>Streptomyces sp. nov. DS1-2, an endophytic actinomycete isolated from roots of Dendrobium scabrilingue.</title>
        <authorList>
            <person name="Kuncharoen N."/>
            <person name="Kudo T."/>
            <person name="Ohkuma M."/>
            <person name="Yuki M."/>
            <person name="Tanasupawat S."/>
        </authorList>
    </citation>
    <scope>NUCLEOTIDE SEQUENCE [LARGE SCALE GENOMIC DNA]</scope>
    <source>
        <strain evidence="4 7">AZ1-7</strain>
        <strain evidence="5 6">DS1-2</strain>
    </source>
</reference>
<dbReference type="Proteomes" id="UP000275024">
    <property type="component" value="Unassembled WGS sequence"/>
</dbReference>
<dbReference type="SUPFAM" id="SSF52540">
    <property type="entry name" value="P-loop containing nucleoside triphosphate hydrolases"/>
    <property type="match status" value="1"/>
</dbReference>
<dbReference type="PANTHER" id="PTHR16305:SF35">
    <property type="entry name" value="TRANSCRIPTIONAL ACTIVATOR DOMAIN"/>
    <property type="match status" value="1"/>
</dbReference>
<organism evidence="4 7">
    <name type="scientific">Streptomyces radicis</name>
    <dbReference type="NCBI Taxonomy" id="1750517"/>
    <lineage>
        <taxon>Bacteria</taxon>
        <taxon>Bacillati</taxon>
        <taxon>Actinomycetota</taxon>
        <taxon>Actinomycetes</taxon>
        <taxon>Kitasatosporales</taxon>
        <taxon>Streptomycetaceae</taxon>
        <taxon>Streptomyces</taxon>
    </lineage>
</organism>
<dbReference type="SUPFAM" id="SSF48452">
    <property type="entry name" value="TPR-like"/>
    <property type="match status" value="1"/>
</dbReference>
<protein>
    <submittedName>
        <fullName evidence="4">LuxR family transcriptional regulator</fullName>
    </submittedName>
</protein>
<dbReference type="InterPro" id="IPR036388">
    <property type="entry name" value="WH-like_DNA-bd_sf"/>
</dbReference>
<dbReference type="CDD" id="cd06170">
    <property type="entry name" value="LuxR_C_like"/>
    <property type="match status" value="1"/>
</dbReference>
<dbReference type="Pfam" id="PF00196">
    <property type="entry name" value="GerE"/>
    <property type="match status" value="1"/>
</dbReference>
<dbReference type="Gene3D" id="1.10.10.10">
    <property type="entry name" value="Winged helix-like DNA-binding domain superfamily/Winged helix DNA-binding domain"/>
    <property type="match status" value="1"/>
</dbReference>
<name>A0A3A9WGQ6_9ACTN</name>
<dbReference type="GO" id="GO:0003677">
    <property type="term" value="F:DNA binding"/>
    <property type="evidence" value="ECO:0007669"/>
    <property type="project" value="InterPro"/>
</dbReference>
<accession>A0A3A9WGQ6</accession>
<evidence type="ECO:0000313" key="7">
    <source>
        <dbReference type="Proteomes" id="UP000275024"/>
    </source>
</evidence>
<keyword evidence="2" id="KW-0067">ATP-binding</keyword>
<dbReference type="InterPro" id="IPR016032">
    <property type="entry name" value="Sig_transdc_resp-reg_C-effctor"/>
</dbReference>
<dbReference type="GO" id="GO:0004016">
    <property type="term" value="F:adenylate cyclase activity"/>
    <property type="evidence" value="ECO:0007669"/>
    <property type="project" value="TreeGrafter"/>
</dbReference>
<dbReference type="Pfam" id="PF13191">
    <property type="entry name" value="AAA_16"/>
    <property type="match status" value="1"/>
</dbReference>
<evidence type="ECO:0000259" key="3">
    <source>
        <dbReference type="PROSITE" id="PS50043"/>
    </source>
</evidence>
<feature type="domain" description="HTH luxR-type" evidence="3">
    <location>
        <begin position="875"/>
        <end position="940"/>
    </location>
</feature>
<dbReference type="InterPro" id="IPR011990">
    <property type="entry name" value="TPR-like_helical_dom_sf"/>
</dbReference>
<dbReference type="PRINTS" id="PR00038">
    <property type="entry name" value="HTHLUXR"/>
</dbReference>
<dbReference type="SMART" id="SM00421">
    <property type="entry name" value="HTH_LUXR"/>
    <property type="match status" value="1"/>
</dbReference>